<sequence>MREVNEKDWKLFRKKIGIWQENYMQKLNNQYIELLQSDHLASENFWELEKRISKDKRSVGVVVDMRRSKMKENIFTLIRDQAITFEDLDGFTEDLKSEIQYMVEYW</sequence>
<name>A0ABY5I411_9FIRM</name>
<proteinExistence type="predicted"/>
<dbReference type="RefSeq" id="WP_290141522.1">
    <property type="nucleotide sequence ID" value="NZ_CP101620.1"/>
</dbReference>
<reference evidence="1" key="1">
    <citation type="submission" date="2022-07" db="EMBL/GenBank/DDBJ databases">
        <title>Faecal culturing of patients with breast cancer.</title>
        <authorList>
            <person name="Teng N.M.Y."/>
            <person name="Kiu R."/>
            <person name="Evans R."/>
            <person name="Baker D.J."/>
            <person name="Zenner C."/>
            <person name="Robinson S.D."/>
            <person name="Hall L.J."/>
        </authorList>
    </citation>
    <scope>NUCLEOTIDE SEQUENCE</scope>
    <source>
        <strain evidence="1">LH1062</strain>
    </source>
</reference>
<organism evidence="1 2">
    <name type="scientific">Allocoprobacillus halotolerans</name>
    <dbReference type="NCBI Taxonomy" id="2944914"/>
    <lineage>
        <taxon>Bacteria</taxon>
        <taxon>Bacillati</taxon>
        <taxon>Bacillota</taxon>
        <taxon>Erysipelotrichia</taxon>
        <taxon>Erysipelotrichales</taxon>
        <taxon>Erysipelotrichaceae</taxon>
        <taxon>Allocoprobacillus</taxon>
    </lineage>
</organism>
<accession>A0ABY5I411</accession>
<dbReference type="InterPro" id="IPR053747">
    <property type="entry name" value="Fluoresc_Recovery_Reg"/>
</dbReference>
<evidence type="ECO:0000313" key="1">
    <source>
        <dbReference type="EMBL" id="UTY40088.1"/>
    </source>
</evidence>
<evidence type="ECO:0000313" key="2">
    <source>
        <dbReference type="Proteomes" id="UP001060112"/>
    </source>
</evidence>
<protein>
    <submittedName>
        <fullName evidence="1">Multidrug transporter</fullName>
    </submittedName>
</protein>
<keyword evidence="2" id="KW-1185">Reference proteome</keyword>
<gene>
    <name evidence="1" type="ORF">NMU03_04615</name>
</gene>
<dbReference type="Gene3D" id="6.10.140.1840">
    <property type="match status" value="1"/>
</dbReference>
<dbReference type="Proteomes" id="UP001060112">
    <property type="component" value="Chromosome"/>
</dbReference>
<dbReference type="EMBL" id="CP101620">
    <property type="protein sequence ID" value="UTY40088.1"/>
    <property type="molecule type" value="Genomic_DNA"/>
</dbReference>